<keyword evidence="2" id="KW-1185">Reference proteome</keyword>
<dbReference type="AlphaFoldDB" id="A0A4R1HHZ4"/>
<sequence length="233" mass="26799">MERIPISSEQVFFDLPGWLDDPTLVDAIHGMIMAQQHIIGQPAPGNDAGKAHEMVCEQALEQILGSQKDVHGIATNREISNVISFNIPNDAHSISSEDILIRRARVDELLSRRLLETFEAPYPLEVRCSGHFWYPRGGYMGWHTNSASPGWRVYITHASEPGKSFFRYREPDTGRIVTALDSEWNVRAFRIDPGIPFWHTVYSETDRFSLGYVVRRRRWFKPITRGVRRLFGF</sequence>
<evidence type="ECO:0000313" key="1">
    <source>
        <dbReference type="EMBL" id="TCK19039.1"/>
    </source>
</evidence>
<protein>
    <recommendedName>
        <fullName evidence="3">2OG-Fe(II) oxygenase</fullName>
    </recommendedName>
</protein>
<proteinExistence type="predicted"/>
<dbReference type="Proteomes" id="UP000295707">
    <property type="component" value="Unassembled WGS sequence"/>
</dbReference>
<evidence type="ECO:0000313" key="2">
    <source>
        <dbReference type="Proteomes" id="UP000295707"/>
    </source>
</evidence>
<dbReference type="RefSeq" id="WP_132973360.1">
    <property type="nucleotide sequence ID" value="NZ_SMFX01000001.1"/>
</dbReference>
<name>A0A4R1HHZ4_9GAMM</name>
<reference evidence="1 2" key="1">
    <citation type="submission" date="2019-03" db="EMBL/GenBank/DDBJ databases">
        <title>Genomic Encyclopedia of Type Strains, Phase IV (KMG-IV): sequencing the most valuable type-strain genomes for metagenomic binning, comparative biology and taxonomic classification.</title>
        <authorList>
            <person name="Goeker M."/>
        </authorList>
    </citation>
    <scope>NUCLEOTIDE SEQUENCE [LARGE SCALE GENOMIC DNA]</scope>
    <source>
        <strain evidence="1 2">DSM 19610</strain>
    </source>
</reference>
<dbReference type="EMBL" id="SMFX01000001">
    <property type="protein sequence ID" value="TCK19039.1"/>
    <property type="molecule type" value="Genomic_DNA"/>
</dbReference>
<accession>A0A4R1HHZ4</accession>
<dbReference type="OrthoDB" id="3435497at2"/>
<evidence type="ECO:0008006" key="3">
    <source>
        <dbReference type="Google" id="ProtNLM"/>
    </source>
</evidence>
<comment type="caution">
    <text evidence="1">The sequence shown here is derived from an EMBL/GenBank/DDBJ whole genome shotgun (WGS) entry which is preliminary data.</text>
</comment>
<organism evidence="1 2">
    <name type="scientific">Thiogranum longum</name>
    <dbReference type="NCBI Taxonomy" id="1537524"/>
    <lineage>
        <taxon>Bacteria</taxon>
        <taxon>Pseudomonadati</taxon>
        <taxon>Pseudomonadota</taxon>
        <taxon>Gammaproteobacteria</taxon>
        <taxon>Chromatiales</taxon>
        <taxon>Ectothiorhodospiraceae</taxon>
        <taxon>Thiogranum</taxon>
    </lineage>
</organism>
<gene>
    <name evidence="1" type="ORF">DFR30_2332</name>
</gene>